<organism evidence="3">
    <name type="scientific">Guillardia theta (strain CCMP2712)</name>
    <name type="common">Cryptophyte</name>
    <dbReference type="NCBI Taxonomy" id="905079"/>
    <lineage>
        <taxon>Eukaryota</taxon>
        <taxon>Cryptophyceae</taxon>
        <taxon>Pyrenomonadales</taxon>
        <taxon>Geminigeraceae</taxon>
        <taxon>Guillardia</taxon>
    </lineage>
</organism>
<dbReference type="EnsemblProtists" id="EKX54488">
    <property type="protein sequence ID" value="EKX54488"/>
    <property type="gene ID" value="GUITHDRAFT_150026"/>
</dbReference>
<dbReference type="HOGENOM" id="CLU_101994_0_0_1"/>
<feature type="region of interest" description="Disordered" evidence="1">
    <location>
        <begin position="157"/>
        <end position="194"/>
    </location>
</feature>
<dbReference type="Pfam" id="PF09747">
    <property type="entry name" value="CCD97-like_C"/>
    <property type="match status" value="1"/>
</dbReference>
<proteinExistence type="predicted"/>
<dbReference type="InterPro" id="IPR018613">
    <property type="entry name" value="Ccdc97-like"/>
</dbReference>
<accession>L1K288</accession>
<evidence type="ECO:0000313" key="5">
    <source>
        <dbReference type="Proteomes" id="UP000011087"/>
    </source>
</evidence>
<dbReference type="OrthoDB" id="333176at2759"/>
<evidence type="ECO:0000259" key="2">
    <source>
        <dbReference type="Pfam" id="PF09747"/>
    </source>
</evidence>
<dbReference type="eggNOG" id="KOG3044">
    <property type="taxonomic scope" value="Eukaryota"/>
</dbReference>
<evidence type="ECO:0000313" key="3">
    <source>
        <dbReference type="EMBL" id="EKX54488.1"/>
    </source>
</evidence>
<evidence type="ECO:0000256" key="1">
    <source>
        <dbReference type="SAM" id="MobiDB-lite"/>
    </source>
</evidence>
<protein>
    <recommendedName>
        <fullName evidence="2">CCD97-like C-terminal domain-containing protein</fullName>
    </recommendedName>
</protein>
<dbReference type="EMBL" id="JH992967">
    <property type="protein sequence ID" value="EKX54488.1"/>
    <property type="molecule type" value="Genomic_DNA"/>
</dbReference>
<feature type="region of interest" description="Disordered" evidence="1">
    <location>
        <begin position="1"/>
        <end position="53"/>
    </location>
</feature>
<feature type="region of interest" description="Disordered" evidence="1">
    <location>
        <begin position="239"/>
        <end position="262"/>
    </location>
</feature>
<sequence>MGRDEEEDRRADCNDASEEAQRSARRRNEGDDKLNGPRSSATKSLPKSVSVRNRRLKKMNQLVEEGEYFSLGNMERRAPLLYHEHIGKFMEEGEGVSTIVPADKPSCILVDEDGRRVKEEVPHCLKPGDWRDSSWSGQALADFLLHSYDRKMNRTRREKEADAERNCEEEDSDEDLDLEQSSSKGDQGKQEIVSAEDRMRLRDEFYKIMRERFLEGHDVQYFDYASCDQDHDLDDLDQMSRDAEDEYFSDDEEPGGSRKRLSRSECMARLKRAFANGEHAVDDAGYDY</sequence>
<feature type="domain" description="CCD97-like C-terminal" evidence="2">
    <location>
        <begin position="53"/>
        <end position="251"/>
    </location>
</feature>
<dbReference type="PANTHER" id="PTHR31840">
    <property type="entry name" value="COILED-COIL DOMAIN-CONTAINING PROTEIN 97"/>
    <property type="match status" value="1"/>
</dbReference>
<dbReference type="PaxDb" id="55529-EKX54488"/>
<dbReference type="KEGG" id="gtt:GUITHDRAFT_150026"/>
<evidence type="ECO:0000313" key="4">
    <source>
        <dbReference type="EnsemblProtists" id="EKX54488"/>
    </source>
</evidence>
<dbReference type="GeneID" id="17311009"/>
<feature type="compositionally biased region" description="Basic and acidic residues" evidence="1">
    <location>
        <begin position="1"/>
        <end position="35"/>
    </location>
</feature>
<dbReference type="AlphaFoldDB" id="L1K288"/>
<feature type="compositionally biased region" description="Acidic residues" evidence="1">
    <location>
        <begin position="239"/>
        <end position="254"/>
    </location>
</feature>
<feature type="compositionally biased region" description="Basic and acidic residues" evidence="1">
    <location>
        <begin position="157"/>
        <end position="166"/>
    </location>
</feature>
<reference evidence="5" key="2">
    <citation type="submission" date="2012-11" db="EMBL/GenBank/DDBJ databases">
        <authorList>
            <person name="Kuo A."/>
            <person name="Curtis B.A."/>
            <person name="Tanifuji G."/>
            <person name="Burki F."/>
            <person name="Gruber A."/>
            <person name="Irimia M."/>
            <person name="Maruyama S."/>
            <person name="Arias M.C."/>
            <person name="Ball S.G."/>
            <person name="Gile G.H."/>
            <person name="Hirakawa Y."/>
            <person name="Hopkins J.F."/>
            <person name="Rensing S.A."/>
            <person name="Schmutz J."/>
            <person name="Symeonidi A."/>
            <person name="Elias M."/>
            <person name="Eveleigh R.J."/>
            <person name="Herman E.K."/>
            <person name="Klute M.J."/>
            <person name="Nakayama T."/>
            <person name="Obornik M."/>
            <person name="Reyes-Prieto A."/>
            <person name="Armbrust E.V."/>
            <person name="Aves S.J."/>
            <person name="Beiko R.G."/>
            <person name="Coutinho P."/>
            <person name="Dacks J.B."/>
            <person name="Durnford D.G."/>
            <person name="Fast N.M."/>
            <person name="Green B.R."/>
            <person name="Grisdale C."/>
            <person name="Hempe F."/>
            <person name="Henrissat B."/>
            <person name="Hoppner M.P."/>
            <person name="Ishida K.-I."/>
            <person name="Kim E."/>
            <person name="Koreny L."/>
            <person name="Kroth P.G."/>
            <person name="Liu Y."/>
            <person name="Malik S.-B."/>
            <person name="Maier U.G."/>
            <person name="McRose D."/>
            <person name="Mock T."/>
            <person name="Neilson J.A."/>
            <person name="Onodera N.T."/>
            <person name="Poole A.M."/>
            <person name="Pritham E.J."/>
            <person name="Richards T.A."/>
            <person name="Rocap G."/>
            <person name="Roy S.W."/>
            <person name="Sarai C."/>
            <person name="Schaack S."/>
            <person name="Shirato S."/>
            <person name="Slamovits C.H."/>
            <person name="Spencer D.F."/>
            <person name="Suzuki S."/>
            <person name="Worden A.Z."/>
            <person name="Zauner S."/>
            <person name="Barry K."/>
            <person name="Bell C."/>
            <person name="Bharti A.K."/>
            <person name="Crow J.A."/>
            <person name="Grimwood J."/>
            <person name="Kramer R."/>
            <person name="Lindquist E."/>
            <person name="Lucas S."/>
            <person name="Salamov A."/>
            <person name="McFadden G.I."/>
            <person name="Lane C.E."/>
            <person name="Keeling P.J."/>
            <person name="Gray M.W."/>
            <person name="Grigoriev I.V."/>
            <person name="Archibald J.M."/>
        </authorList>
    </citation>
    <scope>NUCLEOTIDE SEQUENCE</scope>
    <source>
        <strain evidence="5">CCMP2712</strain>
    </source>
</reference>
<dbReference type="STRING" id="905079.L1K288"/>
<dbReference type="InterPro" id="IPR040233">
    <property type="entry name" value="CCD97-like_C"/>
</dbReference>
<name>L1K288_GUITC</name>
<gene>
    <name evidence="3" type="ORF">GUITHDRAFT_150026</name>
</gene>
<feature type="compositionally biased region" description="Polar residues" evidence="1">
    <location>
        <begin position="37"/>
        <end position="51"/>
    </location>
</feature>
<dbReference type="OMA" id="LMIEARI"/>
<feature type="compositionally biased region" description="Acidic residues" evidence="1">
    <location>
        <begin position="167"/>
        <end position="178"/>
    </location>
</feature>
<keyword evidence="5" id="KW-1185">Reference proteome</keyword>
<dbReference type="PANTHER" id="PTHR31840:SF1">
    <property type="entry name" value="COILED-COIL DOMAIN-CONTAINING PROTEIN 97"/>
    <property type="match status" value="1"/>
</dbReference>
<reference evidence="3 5" key="1">
    <citation type="journal article" date="2012" name="Nature">
        <title>Algal genomes reveal evolutionary mosaicism and the fate of nucleomorphs.</title>
        <authorList>
            <consortium name="DOE Joint Genome Institute"/>
            <person name="Curtis B.A."/>
            <person name="Tanifuji G."/>
            <person name="Burki F."/>
            <person name="Gruber A."/>
            <person name="Irimia M."/>
            <person name="Maruyama S."/>
            <person name="Arias M.C."/>
            <person name="Ball S.G."/>
            <person name="Gile G.H."/>
            <person name="Hirakawa Y."/>
            <person name="Hopkins J.F."/>
            <person name="Kuo A."/>
            <person name="Rensing S.A."/>
            <person name="Schmutz J."/>
            <person name="Symeonidi A."/>
            <person name="Elias M."/>
            <person name="Eveleigh R.J."/>
            <person name="Herman E.K."/>
            <person name="Klute M.J."/>
            <person name="Nakayama T."/>
            <person name="Obornik M."/>
            <person name="Reyes-Prieto A."/>
            <person name="Armbrust E.V."/>
            <person name="Aves S.J."/>
            <person name="Beiko R.G."/>
            <person name="Coutinho P."/>
            <person name="Dacks J.B."/>
            <person name="Durnford D.G."/>
            <person name="Fast N.M."/>
            <person name="Green B.R."/>
            <person name="Grisdale C.J."/>
            <person name="Hempel F."/>
            <person name="Henrissat B."/>
            <person name="Hoppner M.P."/>
            <person name="Ishida K."/>
            <person name="Kim E."/>
            <person name="Koreny L."/>
            <person name="Kroth P.G."/>
            <person name="Liu Y."/>
            <person name="Malik S.B."/>
            <person name="Maier U.G."/>
            <person name="McRose D."/>
            <person name="Mock T."/>
            <person name="Neilson J.A."/>
            <person name="Onodera N.T."/>
            <person name="Poole A.M."/>
            <person name="Pritham E.J."/>
            <person name="Richards T.A."/>
            <person name="Rocap G."/>
            <person name="Roy S.W."/>
            <person name="Sarai C."/>
            <person name="Schaack S."/>
            <person name="Shirato S."/>
            <person name="Slamovits C.H."/>
            <person name="Spencer D.F."/>
            <person name="Suzuki S."/>
            <person name="Worden A.Z."/>
            <person name="Zauner S."/>
            <person name="Barry K."/>
            <person name="Bell C."/>
            <person name="Bharti A.K."/>
            <person name="Crow J.A."/>
            <person name="Grimwood J."/>
            <person name="Kramer R."/>
            <person name="Lindquist E."/>
            <person name="Lucas S."/>
            <person name="Salamov A."/>
            <person name="McFadden G.I."/>
            <person name="Lane C.E."/>
            <person name="Keeling P.J."/>
            <person name="Gray M.W."/>
            <person name="Grigoriev I.V."/>
            <person name="Archibald J.M."/>
        </authorList>
    </citation>
    <scope>NUCLEOTIDE SEQUENCE</scope>
    <source>
        <strain evidence="3 5">CCMP2712</strain>
    </source>
</reference>
<reference evidence="4" key="3">
    <citation type="submission" date="2015-06" db="UniProtKB">
        <authorList>
            <consortium name="EnsemblProtists"/>
        </authorList>
    </citation>
    <scope>IDENTIFICATION</scope>
</reference>
<dbReference type="Proteomes" id="UP000011087">
    <property type="component" value="Unassembled WGS sequence"/>
</dbReference>
<dbReference type="RefSeq" id="XP_005841468.1">
    <property type="nucleotide sequence ID" value="XM_005841411.1"/>
</dbReference>